<dbReference type="AlphaFoldDB" id="A0A6L8M279"/>
<sequence>MMNDESLLPDNRTSLDVTIERTLRTMLKSEDVYSWLRDPDRTREDLLDIMAREEGVQDWYDSDRDSDKRNSVKNSTRIRRKAGTLTGVKEALEALGCRAQVERSGKYALYIYNLITDKPLTPDLQSRLYERVLNNKSERDSFELVIGRLWQGARYKSGQISIARRIKVKGA</sequence>
<evidence type="ECO:0000313" key="1">
    <source>
        <dbReference type="EMBL" id="MYM61636.1"/>
    </source>
</evidence>
<comment type="caution">
    <text evidence="1">The sequence shown here is derived from an EMBL/GenBank/DDBJ whole genome shotgun (WGS) entry which is preliminary data.</text>
</comment>
<accession>A0A6L8M279</accession>
<dbReference type="Pfam" id="PF09684">
    <property type="entry name" value="Tail_P2_I"/>
    <property type="match status" value="1"/>
</dbReference>
<name>A0A6L8M279_9VIBR</name>
<keyword evidence="2" id="KW-1185">Reference proteome</keyword>
<evidence type="ECO:0000313" key="2">
    <source>
        <dbReference type="Proteomes" id="UP000478571"/>
    </source>
</evidence>
<gene>
    <name evidence="1" type="ORF">GTG28_20760</name>
</gene>
<organism evidence="1 2">
    <name type="scientific">Vibrio tetraodonis subsp. pristinus</name>
    <dbReference type="NCBI Taxonomy" id="2695891"/>
    <lineage>
        <taxon>Bacteria</taxon>
        <taxon>Pseudomonadati</taxon>
        <taxon>Pseudomonadota</taxon>
        <taxon>Gammaproteobacteria</taxon>
        <taxon>Vibrionales</taxon>
        <taxon>Vibrionaceae</taxon>
        <taxon>Vibrio</taxon>
    </lineage>
</organism>
<evidence type="ECO:0008006" key="3">
    <source>
        <dbReference type="Google" id="ProtNLM"/>
    </source>
</evidence>
<dbReference type="EMBL" id="WWEU01000017">
    <property type="protein sequence ID" value="MYM61636.1"/>
    <property type="molecule type" value="Genomic_DNA"/>
</dbReference>
<reference evidence="1 2" key="1">
    <citation type="submission" date="2020-01" db="EMBL/GenBank/DDBJ databases">
        <title>Draft Genome Sequence of Vibrio sp. strain OCN044, Isolated from a Healthy Coral at Palmyra Atoll.</title>
        <authorList>
            <person name="Videau P."/>
            <person name="Loughran R."/>
            <person name="Esquivel A."/>
            <person name="Deadmond M."/>
            <person name="Paddock B.E."/>
            <person name="Saw J.H."/>
            <person name="Ushijima B."/>
        </authorList>
    </citation>
    <scope>NUCLEOTIDE SEQUENCE [LARGE SCALE GENOMIC DNA]</scope>
    <source>
        <strain evidence="1 2">OCN044</strain>
    </source>
</reference>
<dbReference type="Proteomes" id="UP000478571">
    <property type="component" value="Unassembled WGS sequence"/>
</dbReference>
<dbReference type="InterPro" id="IPR006521">
    <property type="entry name" value="Tail_protein_I"/>
</dbReference>
<protein>
    <recommendedName>
        <fullName evidence="3">Phage tail protein</fullName>
    </recommendedName>
</protein>
<proteinExistence type="predicted"/>